<dbReference type="GeneID" id="92902418"/>
<organism evidence="1 2">
    <name type="scientific">Cupriavidus necator (strain ATCC 43291 / DSM 13513 / CCUG 52238 / LMG 8453 / N-1)</name>
    <name type="common">Ralstonia eutropha</name>
    <dbReference type="NCBI Taxonomy" id="1042878"/>
    <lineage>
        <taxon>Bacteria</taxon>
        <taxon>Pseudomonadati</taxon>
        <taxon>Pseudomonadota</taxon>
        <taxon>Betaproteobacteria</taxon>
        <taxon>Burkholderiales</taxon>
        <taxon>Burkholderiaceae</taxon>
        <taxon>Cupriavidus</taxon>
    </lineage>
</organism>
<dbReference type="HOGENOM" id="CLU_1674990_0_0_4"/>
<dbReference type="RefSeq" id="WP_013955436.1">
    <property type="nucleotide sequence ID" value="NC_015726.1"/>
</dbReference>
<dbReference type="AlphaFoldDB" id="G0EUL1"/>
<dbReference type="InterPro" id="IPR051910">
    <property type="entry name" value="ComF/GntX_DNA_util-trans"/>
</dbReference>
<dbReference type="PANTHER" id="PTHR47505:SF1">
    <property type="entry name" value="DNA UTILIZATION PROTEIN YHGH"/>
    <property type="match status" value="1"/>
</dbReference>
<gene>
    <name evidence="1" type="ordered locus">CNE_1c03560</name>
</gene>
<dbReference type="KEGG" id="cnc:CNE_1c03560"/>
<dbReference type="EMBL" id="CP002877">
    <property type="protein sequence ID" value="AEI75723.1"/>
    <property type="molecule type" value="Genomic_DNA"/>
</dbReference>
<protein>
    <submittedName>
        <fullName evidence="1">Methyltransferase</fullName>
    </submittedName>
</protein>
<proteinExistence type="predicted"/>
<accession>G0EUL1</accession>
<name>G0EUL1_CUPNN</name>
<dbReference type="GO" id="GO:0032259">
    <property type="term" value="P:methylation"/>
    <property type="evidence" value="ECO:0007669"/>
    <property type="project" value="UniProtKB-KW"/>
</dbReference>
<evidence type="ECO:0000313" key="2">
    <source>
        <dbReference type="Proteomes" id="UP000006798"/>
    </source>
</evidence>
<keyword evidence="1" id="KW-0489">Methyltransferase</keyword>
<dbReference type="GO" id="GO:0008168">
    <property type="term" value="F:methyltransferase activity"/>
    <property type="evidence" value="ECO:0007669"/>
    <property type="project" value="UniProtKB-KW"/>
</dbReference>
<reference evidence="1 2" key="1">
    <citation type="journal article" date="2011" name="J. Bacteriol.">
        <title>Complete genome sequence of the type strain Cupriavidus necator N-1.</title>
        <authorList>
            <person name="Poehlein A."/>
            <person name="Kusian B."/>
            <person name="Friedrich B."/>
            <person name="Daniel R."/>
            <person name="Bowien B."/>
        </authorList>
    </citation>
    <scope>NUCLEOTIDE SEQUENCE [LARGE SCALE GENOMIC DNA]</scope>
    <source>
        <strain evidence="2">ATCC 43291 / DSM 13513 / CCUG 52238 / LMG 8453 / N-1</strain>
    </source>
</reference>
<dbReference type="Proteomes" id="UP000006798">
    <property type="component" value="Chromosome 1"/>
</dbReference>
<evidence type="ECO:0000313" key="1">
    <source>
        <dbReference type="EMBL" id="AEI75723.1"/>
    </source>
</evidence>
<keyword evidence="1" id="KW-0808">Transferase</keyword>
<sequence length="157" mass="16740">MNAAAAPDGLRPDGKYTRAPRWLPAPPARCWPACALALGRHFHCPAITPTRWGDYASPQDQLVLALKFGHALPLAGWLAARLAAGLPGAWAGARPAPPDLIAPIPLSPQRLAARGFNQAWEIARPLARHLGLRPTRCCCSASATPAASARWTWPPGR</sequence>
<dbReference type="PANTHER" id="PTHR47505">
    <property type="entry name" value="DNA UTILIZATION PROTEIN YHGH"/>
    <property type="match status" value="1"/>
</dbReference>